<evidence type="ECO:0000313" key="2">
    <source>
        <dbReference type="EMBL" id="MED6201110.1"/>
    </source>
</evidence>
<evidence type="ECO:0000256" key="1">
    <source>
        <dbReference type="SAM" id="MobiDB-lite"/>
    </source>
</evidence>
<sequence>MDRAACSKARATRKLLIDEKRFRSKTTSIGNGQGTATRRPLKDVNHNCNIGRTGKAKQARNKRASKLAEKRHNRAAHVSKTGNTPHNKNIGIFYSVTPISVLDFNSTPSSTYHNHLSETTSPTDVPNYGSPASNENKSPEDSRRAIRERAAIIRRTTSQQRRRQSQGSNIVPGRVE</sequence>
<feature type="region of interest" description="Disordered" evidence="1">
    <location>
        <begin position="109"/>
        <end position="176"/>
    </location>
</feature>
<reference evidence="2 3" key="1">
    <citation type="journal article" date="2023" name="Plants (Basel)">
        <title>Bridging the Gap: Combining Genomics and Transcriptomics Approaches to Understand Stylosanthes scabra, an Orphan Legume from the Brazilian Caatinga.</title>
        <authorList>
            <person name="Ferreira-Neto J.R.C."/>
            <person name="da Silva M.D."/>
            <person name="Binneck E."/>
            <person name="de Melo N.F."/>
            <person name="da Silva R.H."/>
            <person name="de Melo A.L.T.M."/>
            <person name="Pandolfi V."/>
            <person name="Bustamante F.O."/>
            <person name="Brasileiro-Vidal A.C."/>
            <person name="Benko-Iseppon A.M."/>
        </authorList>
    </citation>
    <scope>NUCLEOTIDE SEQUENCE [LARGE SCALE GENOMIC DNA]</scope>
    <source>
        <tissue evidence="2">Leaves</tissue>
    </source>
</reference>
<proteinExistence type="predicted"/>
<evidence type="ECO:0000313" key="3">
    <source>
        <dbReference type="Proteomes" id="UP001341840"/>
    </source>
</evidence>
<feature type="compositionally biased region" description="Polar residues" evidence="1">
    <location>
        <begin position="109"/>
        <end position="136"/>
    </location>
</feature>
<gene>
    <name evidence="2" type="ORF">PIB30_091693</name>
</gene>
<comment type="caution">
    <text evidence="2">The sequence shown here is derived from an EMBL/GenBank/DDBJ whole genome shotgun (WGS) entry which is preliminary data.</text>
</comment>
<protein>
    <submittedName>
        <fullName evidence="2">Uncharacterized protein</fullName>
    </submittedName>
</protein>
<feature type="region of interest" description="Disordered" evidence="1">
    <location>
        <begin position="26"/>
        <end position="87"/>
    </location>
</feature>
<keyword evidence="3" id="KW-1185">Reference proteome</keyword>
<organism evidence="2 3">
    <name type="scientific">Stylosanthes scabra</name>
    <dbReference type="NCBI Taxonomy" id="79078"/>
    <lineage>
        <taxon>Eukaryota</taxon>
        <taxon>Viridiplantae</taxon>
        <taxon>Streptophyta</taxon>
        <taxon>Embryophyta</taxon>
        <taxon>Tracheophyta</taxon>
        <taxon>Spermatophyta</taxon>
        <taxon>Magnoliopsida</taxon>
        <taxon>eudicotyledons</taxon>
        <taxon>Gunneridae</taxon>
        <taxon>Pentapetalae</taxon>
        <taxon>rosids</taxon>
        <taxon>fabids</taxon>
        <taxon>Fabales</taxon>
        <taxon>Fabaceae</taxon>
        <taxon>Papilionoideae</taxon>
        <taxon>50 kb inversion clade</taxon>
        <taxon>dalbergioids sensu lato</taxon>
        <taxon>Dalbergieae</taxon>
        <taxon>Pterocarpus clade</taxon>
        <taxon>Stylosanthes</taxon>
    </lineage>
</organism>
<name>A0ABU6XVS5_9FABA</name>
<feature type="compositionally biased region" description="Polar residues" evidence="1">
    <location>
        <begin position="26"/>
        <end position="36"/>
    </location>
</feature>
<accession>A0ABU6XVS5</accession>
<dbReference type="Proteomes" id="UP001341840">
    <property type="component" value="Unassembled WGS sequence"/>
</dbReference>
<feature type="compositionally biased region" description="Basic and acidic residues" evidence="1">
    <location>
        <begin position="137"/>
        <end position="151"/>
    </location>
</feature>
<dbReference type="EMBL" id="JASCZI010213295">
    <property type="protein sequence ID" value="MED6201110.1"/>
    <property type="molecule type" value="Genomic_DNA"/>
</dbReference>
<feature type="compositionally biased region" description="Basic residues" evidence="1">
    <location>
        <begin position="54"/>
        <end position="77"/>
    </location>
</feature>